<accession>A0A846TLA0</accession>
<dbReference type="RefSeq" id="WP_167832559.1">
    <property type="nucleotide sequence ID" value="NZ_JAAVUM010000007.1"/>
</dbReference>
<comment type="caution">
    <text evidence="1">The sequence shown here is derived from an EMBL/GenBank/DDBJ whole genome shotgun (WGS) entry which is preliminary data.</text>
</comment>
<dbReference type="Proteomes" id="UP000587942">
    <property type="component" value="Unassembled WGS sequence"/>
</dbReference>
<gene>
    <name evidence="1" type="ORF">GWK17_11715</name>
</gene>
<proteinExistence type="predicted"/>
<sequence length="248" mass="28233">MSDLKFSPQPYFLLDSDYNILEFSQISSETFTIGDTFLDLVDWESHGKTKSILGNKEGRAEGELTMKTKESPYALFDISVIWNEGRGHVICIEKDHRLIELESIVEKHRKRLSDTNLELLEKKELVEKTLFEMKSLSCPFIRLTKSAALVPLFGNLDQELICQNEHRVLGKAQEGGYLEVLFDFNGVGEFTIEGVEAFVTLVKELQMMGLQPYIIGIKPNHAFYLNSSKTVPDVPYLNTLSKAFRKST</sequence>
<dbReference type="AlphaFoldDB" id="A0A846TLA0"/>
<evidence type="ECO:0000313" key="2">
    <source>
        <dbReference type="Proteomes" id="UP000587942"/>
    </source>
</evidence>
<dbReference type="SUPFAM" id="SSF52091">
    <property type="entry name" value="SpoIIaa-like"/>
    <property type="match status" value="1"/>
</dbReference>
<dbReference type="Gene3D" id="3.30.750.24">
    <property type="entry name" value="STAS domain"/>
    <property type="match status" value="1"/>
</dbReference>
<organism evidence="1 2">
    <name type="scientific">Mesobacillus selenatarsenatis</name>
    <dbReference type="NCBI Taxonomy" id="388741"/>
    <lineage>
        <taxon>Bacteria</taxon>
        <taxon>Bacillati</taxon>
        <taxon>Bacillota</taxon>
        <taxon>Bacilli</taxon>
        <taxon>Bacillales</taxon>
        <taxon>Bacillaceae</taxon>
        <taxon>Mesobacillus</taxon>
    </lineage>
</organism>
<evidence type="ECO:0000313" key="1">
    <source>
        <dbReference type="EMBL" id="NKE06127.1"/>
    </source>
</evidence>
<dbReference type="EMBL" id="JAAVUM010000007">
    <property type="protein sequence ID" value="NKE06127.1"/>
    <property type="molecule type" value="Genomic_DNA"/>
</dbReference>
<reference evidence="1 2" key="1">
    <citation type="submission" date="2020-03" db="EMBL/GenBank/DDBJ databases">
        <authorList>
            <person name="Sun Q."/>
        </authorList>
    </citation>
    <scope>NUCLEOTIDE SEQUENCE [LARGE SCALE GENOMIC DNA]</scope>
    <source>
        <strain evidence="1 2">KACC 21451</strain>
    </source>
</reference>
<evidence type="ECO:0008006" key="3">
    <source>
        <dbReference type="Google" id="ProtNLM"/>
    </source>
</evidence>
<name>A0A846TLA0_9BACI</name>
<dbReference type="InterPro" id="IPR036513">
    <property type="entry name" value="STAS_dom_sf"/>
</dbReference>
<protein>
    <recommendedName>
        <fullName evidence="3">STAS domain-containing protein</fullName>
    </recommendedName>
</protein>